<dbReference type="SUPFAM" id="SSF46785">
    <property type="entry name" value="Winged helix' DNA-binding domain"/>
    <property type="match status" value="1"/>
</dbReference>
<reference evidence="3 4" key="1">
    <citation type="submission" date="2020-06" db="EMBL/GenBank/DDBJ databases">
        <authorList>
            <person name="Kim S.-J."/>
            <person name="Park S.-J."/>
        </authorList>
    </citation>
    <scope>NUCLEOTIDE SEQUENCE [LARGE SCALE GENOMIC DNA]</scope>
    <source>
        <strain evidence="3 4">SW-151</strain>
    </source>
</reference>
<accession>A0ABX2N1E1</accession>
<sequence length="167" mass="18859">MLKKNNENKRVRKRKGSNRDESEGKYQSPDSTGNANDWQRTPDWAINYVTPTIPVSELVSVARKIERLQHIREENLGDGLAGLGETAWKILVQLVIATEEGKSMSLLDISGRISLPETIAVRYVNILETNGHIVRLRHPTDQGADHLQLTDEGHSIMRKTLLELDKI</sequence>
<dbReference type="InterPro" id="IPR036388">
    <property type="entry name" value="WH-like_DNA-bd_sf"/>
</dbReference>
<dbReference type="PROSITE" id="PS50995">
    <property type="entry name" value="HTH_MARR_2"/>
    <property type="match status" value="1"/>
</dbReference>
<comment type="caution">
    <text evidence="3">The sequence shown here is derived from an EMBL/GenBank/DDBJ whole genome shotgun (WGS) entry which is preliminary data.</text>
</comment>
<dbReference type="RefSeq" id="WP_176278991.1">
    <property type="nucleotide sequence ID" value="NZ_JABWMH010000002.1"/>
</dbReference>
<organism evidence="3 4">
    <name type="scientific">Parasphingorhabdus flavimaris</name>
    <dbReference type="NCBI Taxonomy" id="266812"/>
    <lineage>
        <taxon>Bacteria</taxon>
        <taxon>Pseudomonadati</taxon>
        <taxon>Pseudomonadota</taxon>
        <taxon>Alphaproteobacteria</taxon>
        <taxon>Sphingomonadales</taxon>
        <taxon>Sphingomonadaceae</taxon>
        <taxon>Parasphingorhabdus</taxon>
    </lineage>
</organism>
<dbReference type="EMBL" id="JABWMH010000002">
    <property type="protein sequence ID" value="NVD27468.1"/>
    <property type="molecule type" value="Genomic_DNA"/>
</dbReference>
<dbReference type="Proteomes" id="UP000652427">
    <property type="component" value="Unassembled WGS sequence"/>
</dbReference>
<protein>
    <recommendedName>
        <fullName evidence="2">HTH marR-type domain-containing protein</fullName>
    </recommendedName>
</protein>
<name>A0ABX2N1E1_9SPHN</name>
<gene>
    <name evidence="3" type="ORF">HUO14_06065</name>
</gene>
<evidence type="ECO:0000256" key="1">
    <source>
        <dbReference type="SAM" id="MobiDB-lite"/>
    </source>
</evidence>
<evidence type="ECO:0000313" key="3">
    <source>
        <dbReference type="EMBL" id="NVD27468.1"/>
    </source>
</evidence>
<dbReference type="Gene3D" id="1.10.10.10">
    <property type="entry name" value="Winged helix-like DNA-binding domain superfamily/Winged helix DNA-binding domain"/>
    <property type="match status" value="1"/>
</dbReference>
<feature type="domain" description="HTH marR-type" evidence="2">
    <location>
        <begin position="51"/>
        <end position="167"/>
    </location>
</feature>
<proteinExistence type="predicted"/>
<evidence type="ECO:0000313" key="4">
    <source>
        <dbReference type="Proteomes" id="UP000652427"/>
    </source>
</evidence>
<feature type="compositionally biased region" description="Polar residues" evidence="1">
    <location>
        <begin position="28"/>
        <end position="39"/>
    </location>
</feature>
<feature type="region of interest" description="Disordered" evidence="1">
    <location>
        <begin position="1"/>
        <end position="39"/>
    </location>
</feature>
<dbReference type="InterPro" id="IPR036390">
    <property type="entry name" value="WH_DNA-bd_sf"/>
</dbReference>
<evidence type="ECO:0000259" key="2">
    <source>
        <dbReference type="PROSITE" id="PS50995"/>
    </source>
</evidence>
<dbReference type="InterPro" id="IPR000835">
    <property type="entry name" value="HTH_MarR-typ"/>
</dbReference>
<keyword evidence="4" id="KW-1185">Reference proteome</keyword>